<protein>
    <recommendedName>
        <fullName evidence="5">Yip1 domain-containing protein</fullName>
    </recommendedName>
</protein>
<sequence length="263" mass="29011">MNERGKYKMEENKQTEEAKEVKNEQTAETPKKDVASKVTEAVSQIDTDELKKNAASYWNWLVTSWKNPTEVKQTNKYAGLISLTLESLFLIVGIGKYVNAIVEAASSSVASFFGDSSYESSGMGLGFYLTGFIVFFCAALAMVGIAYLFCGRDEKMNFLTFSNKVAHYSNVILIADALFILSGFIVSSSSSVILLAMLLLAASWLEWNVSLVYAAQNENRMNKIYSGTLVMIANIVVLVITFRVICSISGDNLQELIQSILSN</sequence>
<feature type="region of interest" description="Disordered" evidence="1">
    <location>
        <begin position="1"/>
        <end position="35"/>
    </location>
</feature>
<evidence type="ECO:0000313" key="3">
    <source>
        <dbReference type="EMBL" id="KIC04646.1"/>
    </source>
</evidence>
<dbReference type="EMBL" id="AWYA01000092">
    <property type="protein sequence ID" value="KIC04646.1"/>
    <property type="molecule type" value="Genomic_DNA"/>
</dbReference>
<keyword evidence="2" id="KW-0472">Membrane</keyword>
<evidence type="ECO:0000256" key="1">
    <source>
        <dbReference type="SAM" id="MobiDB-lite"/>
    </source>
</evidence>
<name>A0A837DUD4_9LACO</name>
<feature type="transmembrane region" description="Helical" evidence="2">
    <location>
        <begin position="77"/>
        <end position="98"/>
    </location>
</feature>
<gene>
    <name evidence="3" type="ORF">LRN_1493</name>
</gene>
<reference evidence="3 4" key="1">
    <citation type="journal article" date="2015" name="BMC Microbiol.">
        <title>Lactobacillus ruminis strains cluster according to their mammalian gut source.</title>
        <authorList>
            <person name="O' Donnell M.M."/>
            <person name="Harris H.M."/>
            <person name="Lynch D.B."/>
            <person name="Ross R.P."/>
            <person name="O'Toole P.W."/>
        </authorList>
    </citation>
    <scope>NUCLEOTIDE SEQUENCE [LARGE SCALE GENOMIC DNA]</scope>
    <source>
        <strain evidence="3 4">DPC 6832</strain>
    </source>
</reference>
<evidence type="ECO:0000256" key="2">
    <source>
        <dbReference type="SAM" id="Phobius"/>
    </source>
</evidence>
<accession>A0A837DUD4</accession>
<organism evidence="3 4">
    <name type="scientific">Ligilactobacillus ruminis DPC 6832</name>
    <dbReference type="NCBI Taxonomy" id="1402208"/>
    <lineage>
        <taxon>Bacteria</taxon>
        <taxon>Bacillati</taxon>
        <taxon>Bacillota</taxon>
        <taxon>Bacilli</taxon>
        <taxon>Lactobacillales</taxon>
        <taxon>Lactobacillaceae</taxon>
        <taxon>Ligilactobacillus</taxon>
    </lineage>
</organism>
<feature type="transmembrane region" description="Helical" evidence="2">
    <location>
        <begin position="125"/>
        <end position="150"/>
    </location>
</feature>
<dbReference type="Pfam" id="PF20214">
    <property type="entry name" value="DUF6574"/>
    <property type="match status" value="1"/>
</dbReference>
<dbReference type="AlphaFoldDB" id="A0A837DUD4"/>
<feature type="transmembrane region" description="Helical" evidence="2">
    <location>
        <begin position="171"/>
        <end position="204"/>
    </location>
</feature>
<proteinExistence type="predicted"/>
<evidence type="ECO:0008006" key="5">
    <source>
        <dbReference type="Google" id="ProtNLM"/>
    </source>
</evidence>
<evidence type="ECO:0000313" key="4">
    <source>
        <dbReference type="Proteomes" id="UP000031011"/>
    </source>
</evidence>
<keyword evidence="2" id="KW-1133">Transmembrane helix</keyword>
<keyword evidence="2" id="KW-0812">Transmembrane</keyword>
<dbReference type="Proteomes" id="UP000031011">
    <property type="component" value="Unassembled WGS sequence"/>
</dbReference>
<feature type="transmembrane region" description="Helical" evidence="2">
    <location>
        <begin position="224"/>
        <end position="246"/>
    </location>
</feature>
<dbReference type="InterPro" id="IPR046481">
    <property type="entry name" value="DUF6574"/>
</dbReference>
<comment type="caution">
    <text evidence="3">The sequence shown here is derived from an EMBL/GenBank/DDBJ whole genome shotgun (WGS) entry which is preliminary data.</text>
</comment>